<keyword evidence="2" id="KW-0325">Glycoprotein</keyword>
<gene>
    <name evidence="3" type="ORF">ACH5RR_036560</name>
</gene>
<name>A0ABD2Y500_9GENT</name>
<evidence type="ECO:0000313" key="4">
    <source>
        <dbReference type="Proteomes" id="UP001630127"/>
    </source>
</evidence>
<organism evidence="3 4">
    <name type="scientific">Cinchona calisaya</name>
    <dbReference type="NCBI Taxonomy" id="153742"/>
    <lineage>
        <taxon>Eukaryota</taxon>
        <taxon>Viridiplantae</taxon>
        <taxon>Streptophyta</taxon>
        <taxon>Embryophyta</taxon>
        <taxon>Tracheophyta</taxon>
        <taxon>Spermatophyta</taxon>
        <taxon>Magnoliopsida</taxon>
        <taxon>eudicotyledons</taxon>
        <taxon>Gunneridae</taxon>
        <taxon>Pentapetalae</taxon>
        <taxon>asterids</taxon>
        <taxon>lamiids</taxon>
        <taxon>Gentianales</taxon>
        <taxon>Rubiaceae</taxon>
        <taxon>Cinchonoideae</taxon>
        <taxon>Cinchoneae</taxon>
        <taxon>Cinchona</taxon>
    </lineage>
</organism>
<dbReference type="Proteomes" id="UP001630127">
    <property type="component" value="Unassembled WGS sequence"/>
</dbReference>
<comment type="similarity">
    <text evidence="1">Belongs to the 'GDSL' lipolytic enzyme family.</text>
</comment>
<dbReference type="EMBL" id="JBJUIK010000015">
    <property type="protein sequence ID" value="KAL3502111.1"/>
    <property type="molecule type" value="Genomic_DNA"/>
</dbReference>
<protein>
    <submittedName>
        <fullName evidence="3">Uncharacterized protein</fullName>
    </submittedName>
</protein>
<dbReference type="Pfam" id="PF00657">
    <property type="entry name" value="Lipase_GDSL"/>
    <property type="match status" value="1"/>
</dbReference>
<accession>A0ABD2Y500</accession>
<dbReference type="PANTHER" id="PTHR22835">
    <property type="entry name" value="ZINC FINGER FYVE DOMAIN CONTAINING PROTEIN"/>
    <property type="match status" value="1"/>
</dbReference>
<sequence length="264" mass="29774">MNLNVQHTEFNDFHRRSQIIRKKGGVFGELMPKDEDFSRALYTFDIGQNDLNGGHFVNMTTDQIKAIVPELIDQLTAPIKDIYDQGGRSFWIHNTGPFGCSPAALETFLITGGQIDEVECTIPYNEVAQLFNSKLKEAVVQLRKELPEAALTYVDVYTIKYDLISHAKKHGFQQPLTSCCGYGGKYKYSPYYGCGRKVTLHDIKVTVGSCKDPSVMLNWDGIHYTQAANKWIAERIISGLYSDPPIPLKMACHKELDINLVTPY</sequence>
<dbReference type="InterPro" id="IPR001087">
    <property type="entry name" value="GDSL"/>
</dbReference>
<keyword evidence="4" id="KW-1185">Reference proteome</keyword>
<dbReference type="AlphaFoldDB" id="A0ABD2Y500"/>
<evidence type="ECO:0000256" key="1">
    <source>
        <dbReference type="ARBA" id="ARBA00008668"/>
    </source>
</evidence>
<dbReference type="Gene3D" id="3.40.50.1110">
    <property type="entry name" value="SGNH hydrolase"/>
    <property type="match status" value="1"/>
</dbReference>
<dbReference type="InterPro" id="IPR036514">
    <property type="entry name" value="SGNH_hydro_sf"/>
</dbReference>
<evidence type="ECO:0000313" key="3">
    <source>
        <dbReference type="EMBL" id="KAL3502111.1"/>
    </source>
</evidence>
<comment type="caution">
    <text evidence="3">The sequence shown here is derived from an EMBL/GenBank/DDBJ whole genome shotgun (WGS) entry which is preliminary data.</text>
</comment>
<dbReference type="PANTHER" id="PTHR22835:SF588">
    <property type="entry name" value="ALPHA-L-FUCOSIDASE 3"/>
    <property type="match status" value="1"/>
</dbReference>
<reference evidence="3 4" key="1">
    <citation type="submission" date="2024-11" db="EMBL/GenBank/DDBJ databases">
        <title>A near-complete genome assembly of Cinchona calisaya.</title>
        <authorList>
            <person name="Lian D.C."/>
            <person name="Zhao X.W."/>
            <person name="Wei L."/>
        </authorList>
    </citation>
    <scope>NUCLEOTIDE SEQUENCE [LARGE SCALE GENOMIC DNA]</scope>
    <source>
        <tissue evidence="3">Nenye</tissue>
    </source>
</reference>
<evidence type="ECO:0000256" key="2">
    <source>
        <dbReference type="ARBA" id="ARBA00023180"/>
    </source>
</evidence>
<dbReference type="SUPFAM" id="SSF52266">
    <property type="entry name" value="SGNH hydrolase"/>
    <property type="match status" value="1"/>
</dbReference>
<proteinExistence type="inferred from homology"/>